<accession>A0ACB9B8D8</accession>
<gene>
    <name evidence="1" type="ORF">L1987_69744</name>
</gene>
<evidence type="ECO:0000313" key="1">
    <source>
        <dbReference type="EMBL" id="KAI3717858.1"/>
    </source>
</evidence>
<protein>
    <submittedName>
        <fullName evidence="1">Uncharacterized protein</fullName>
    </submittedName>
</protein>
<dbReference type="EMBL" id="CM042040">
    <property type="protein sequence ID" value="KAI3717858.1"/>
    <property type="molecule type" value="Genomic_DNA"/>
</dbReference>
<proteinExistence type="predicted"/>
<reference evidence="2" key="1">
    <citation type="journal article" date="2022" name="Mol. Ecol. Resour.">
        <title>The genomes of chicory, endive, great burdock and yacon provide insights into Asteraceae palaeo-polyploidization history and plant inulin production.</title>
        <authorList>
            <person name="Fan W."/>
            <person name="Wang S."/>
            <person name="Wang H."/>
            <person name="Wang A."/>
            <person name="Jiang F."/>
            <person name="Liu H."/>
            <person name="Zhao H."/>
            <person name="Xu D."/>
            <person name="Zhang Y."/>
        </authorList>
    </citation>
    <scope>NUCLEOTIDE SEQUENCE [LARGE SCALE GENOMIC DNA]</scope>
    <source>
        <strain evidence="2">cv. Yunnan</strain>
    </source>
</reference>
<keyword evidence="2" id="KW-1185">Reference proteome</keyword>
<evidence type="ECO:0000313" key="2">
    <source>
        <dbReference type="Proteomes" id="UP001056120"/>
    </source>
</evidence>
<comment type="caution">
    <text evidence="1">The sequence shown here is derived from an EMBL/GenBank/DDBJ whole genome shotgun (WGS) entry which is preliminary data.</text>
</comment>
<organism evidence="1 2">
    <name type="scientific">Smallanthus sonchifolius</name>
    <dbReference type="NCBI Taxonomy" id="185202"/>
    <lineage>
        <taxon>Eukaryota</taxon>
        <taxon>Viridiplantae</taxon>
        <taxon>Streptophyta</taxon>
        <taxon>Embryophyta</taxon>
        <taxon>Tracheophyta</taxon>
        <taxon>Spermatophyta</taxon>
        <taxon>Magnoliopsida</taxon>
        <taxon>eudicotyledons</taxon>
        <taxon>Gunneridae</taxon>
        <taxon>Pentapetalae</taxon>
        <taxon>asterids</taxon>
        <taxon>campanulids</taxon>
        <taxon>Asterales</taxon>
        <taxon>Asteraceae</taxon>
        <taxon>Asteroideae</taxon>
        <taxon>Heliantheae alliance</taxon>
        <taxon>Millerieae</taxon>
        <taxon>Smallanthus</taxon>
    </lineage>
</organism>
<name>A0ACB9B8D8_9ASTR</name>
<dbReference type="Proteomes" id="UP001056120">
    <property type="component" value="Linkage Group LG23"/>
</dbReference>
<sequence length="545" mass="61614">MAVSIESVESKVVEEVDPHSKEHNIPSVEEVNKIDWEARFAEIDARMLKETESNAVSTRSMIEKEDESPPVVVEEEPVEEDIVVEVPTKKAQEKKKGVEMKSPEIDLSRIPYPARVLPHKHAKEYGHFLDMFKQLKVNLPFVEVLQHMPKYAKFLKGLLSNKKKLEEVSGVSLGEQCSAVVQNHLPEKLSDSGRFTIPCLLGNLPLHHALADLGASINLMPYSLYKQLDLGEPQPTRMSISLADRSVKYPRGIVENLLVKVGNFVFPVDFVILDMEVDDKVPLILGRPFLRTAKAMIDVFDGKLTLRVGDEVLTFNAVESGKDVGEHSHSVCMLDSFMDHHWDPDPVIEVGEPAPNIEEPYDWALELEGLLDEPDDYGDEVPDDLLEMMAEFEEVIGKTPSVGKLVEVVEDPEDPGEIVEVIPLEVPIPKPLHIFTTVCALGRKIESPPRSRPPRKRTRELIDLGNVDRVLTPSVGISRSDKLLGYLMRIIFGPGRFKLWWKEMKDRNPWCGRSSCLLRLWRTGRPRRMKAVPVRIKEKPPDRLA</sequence>
<reference evidence="1 2" key="2">
    <citation type="journal article" date="2022" name="Mol. Ecol. Resour.">
        <title>The genomes of chicory, endive, great burdock and yacon provide insights into Asteraceae paleo-polyploidization history and plant inulin production.</title>
        <authorList>
            <person name="Fan W."/>
            <person name="Wang S."/>
            <person name="Wang H."/>
            <person name="Wang A."/>
            <person name="Jiang F."/>
            <person name="Liu H."/>
            <person name="Zhao H."/>
            <person name="Xu D."/>
            <person name="Zhang Y."/>
        </authorList>
    </citation>
    <scope>NUCLEOTIDE SEQUENCE [LARGE SCALE GENOMIC DNA]</scope>
    <source>
        <strain evidence="2">cv. Yunnan</strain>
        <tissue evidence="1">Leaves</tissue>
    </source>
</reference>